<dbReference type="AlphaFoldDB" id="A0A7S8MYP5"/>
<proteinExistence type="predicted"/>
<name>A0A7S8MYP5_9MICO</name>
<gene>
    <name evidence="1" type="ORF">IT882_03050</name>
</gene>
<dbReference type="EMBL" id="CP064760">
    <property type="protein sequence ID" value="QPE05098.1"/>
    <property type="molecule type" value="Genomic_DNA"/>
</dbReference>
<dbReference type="KEGG" id="msf:IT882_03050"/>
<reference evidence="1 2" key="1">
    <citation type="submission" date="2020-11" db="EMBL/GenBank/DDBJ databases">
        <title>Amino acid is mineralized and recycled by bacteria in oceanic microbiome.</title>
        <authorList>
            <person name="Zheng L.Y."/>
        </authorList>
    </citation>
    <scope>NUCLEOTIDE SEQUENCE [LARGE SCALE GENOMIC DNA]</scope>
    <source>
        <strain evidence="1 2">A32-1</strain>
    </source>
</reference>
<protein>
    <submittedName>
        <fullName evidence="1">Nitroreductase family deazaflavin-dependent oxidoreductase</fullName>
    </submittedName>
</protein>
<sequence>MTETTEAGTSGAETTVGIDRWAARLLRTRWVVRAPIPLFRAGLGWLFGGRLMLVEHLGRTSGQPRYVVLEVIEREANAIRVASGYGTRAQWLKNLAAHPTARLWVGHSKGVPATSRILPDSDAAAVLARYARVHPDAWEHLTAAMGELNGADATIPVVEFTPPTR</sequence>
<dbReference type="NCBIfam" id="TIGR00026">
    <property type="entry name" value="hi_GC_TIGR00026"/>
    <property type="match status" value="1"/>
</dbReference>
<evidence type="ECO:0000313" key="2">
    <source>
        <dbReference type="Proteomes" id="UP000594480"/>
    </source>
</evidence>
<dbReference type="Pfam" id="PF04075">
    <property type="entry name" value="F420H2_quin_red"/>
    <property type="match status" value="1"/>
</dbReference>
<accession>A0A7S8MYP5</accession>
<evidence type="ECO:0000313" key="1">
    <source>
        <dbReference type="EMBL" id="QPE05098.1"/>
    </source>
</evidence>
<dbReference type="RefSeq" id="WP_195693117.1">
    <property type="nucleotide sequence ID" value="NZ_CP064760.1"/>
</dbReference>
<dbReference type="InterPro" id="IPR004378">
    <property type="entry name" value="F420H2_quin_Rdtase"/>
</dbReference>
<dbReference type="GO" id="GO:0016491">
    <property type="term" value="F:oxidoreductase activity"/>
    <property type="evidence" value="ECO:0007669"/>
    <property type="project" value="InterPro"/>
</dbReference>
<dbReference type="InterPro" id="IPR012349">
    <property type="entry name" value="Split_barrel_FMN-bd"/>
</dbReference>
<dbReference type="Proteomes" id="UP000594480">
    <property type="component" value="Chromosome"/>
</dbReference>
<dbReference type="Gene3D" id="2.30.110.10">
    <property type="entry name" value="Electron Transport, Fmn-binding Protein, Chain A"/>
    <property type="match status" value="1"/>
</dbReference>
<keyword evidence="2" id="KW-1185">Reference proteome</keyword>
<organism evidence="1 2">
    <name type="scientific">Microbacterium schleiferi</name>
    <dbReference type="NCBI Taxonomy" id="69362"/>
    <lineage>
        <taxon>Bacteria</taxon>
        <taxon>Bacillati</taxon>
        <taxon>Actinomycetota</taxon>
        <taxon>Actinomycetes</taxon>
        <taxon>Micrococcales</taxon>
        <taxon>Microbacteriaceae</taxon>
        <taxon>Microbacterium</taxon>
    </lineage>
</organism>